<sequence>MPLGWTIRIHTHLPGSTSHQRLDNLRLGCVILLIPLQLLIHYIVKALNRLYRHLLFKFHGPTVYFISYPVARIGPSVDGAVAWPDVFGREKIEFSEQTAFFDPTDHLNIVNDSLEDHRCMKQLLSLALSEAALAEQYSVLVNHVDRLISCLHESAQRGESINMVDMLLFTTFDIIGRLGCFLSLGCPGNETNCTWVLSMSLAHA</sequence>
<accession>A0A8H4Q5M1</accession>
<evidence type="ECO:0000313" key="1">
    <source>
        <dbReference type="EMBL" id="KAF4586086.1"/>
    </source>
</evidence>
<dbReference type="GO" id="GO:0004497">
    <property type="term" value="F:monooxygenase activity"/>
    <property type="evidence" value="ECO:0007669"/>
    <property type="project" value="InterPro"/>
</dbReference>
<evidence type="ECO:0000313" key="2">
    <source>
        <dbReference type="Proteomes" id="UP000562929"/>
    </source>
</evidence>
<dbReference type="SUPFAM" id="SSF48264">
    <property type="entry name" value="Cytochrome P450"/>
    <property type="match status" value="1"/>
</dbReference>
<organism evidence="1 2">
    <name type="scientific">Ophiocordyceps camponoti-floridani</name>
    <dbReference type="NCBI Taxonomy" id="2030778"/>
    <lineage>
        <taxon>Eukaryota</taxon>
        <taxon>Fungi</taxon>
        <taxon>Dikarya</taxon>
        <taxon>Ascomycota</taxon>
        <taxon>Pezizomycotina</taxon>
        <taxon>Sordariomycetes</taxon>
        <taxon>Hypocreomycetidae</taxon>
        <taxon>Hypocreales</taxon>
        <taxon>Ophiocordycipitaceae</taxon>
        <taxon>Ophiocordyceps</taxon>
    </lineage>
</organism>
<proteinExistence type="predicted"/>
<name>A0A8H4Q5M1_9HYPO</name>
<dbReference type="InterPro" id="IPR036396">
    <property type="entry name" value="Cyt_P450_sf"/>
</dbReference>
<keyword evidence="2" id="KW-1185">Reference proteome</keyword>
<gene>
    <name evidence="1" type="ORF">GQ602_005391</name>
</gene>
<dbReference type="GO" id="GO:0016705">
    <property type="term" value="F:oxidoreductase activity, acting on paired donors, with incorporation or reduction of molecular oxygen"/>
    <property type="evidence" value="ECO:0007669"/>
    <property type="project" value="InterPro"/>
</dbReference>
<dbReference type="AlphaFoldDB" id="A0A8H4Q5M1"/>
<dbReference type="Gene3D" id="1.10.630.10">
    <property type="entry name" value="Cytochrome P450"/>
    <property type="match status" value="1"/>
</dbReference>
<dbReference type="GO" id="GO:0020037">
    <property type="term" value="F:heme binding"/>
    <property type="evidence" value="ECO:0007669"/>
    <property type="project" value="InterPro"/>
</dbReference>
<reference evidence="1 2" key="1">
    <citation type="journal article" date="2020" name="G3 (Bethesda)">
        <title>Genetic Underpinnings of Host Manipulation by Ophiocordyceps as Revealed by Comparative Transcriptomics.</title>
        <authorList>
            <person name="Will I."/>
            <person name="Das B."/>
            <person name="Trinh T."/>
            <person name="Brachmann A."/>
            <person name="Ohm R.A."/>
            <person name="de Bekker C."/>
        </authorList>
    </citation>
    <scope>NUCLEOTIDE SEQUENCE [LARGE SCALE GENOMIC DNA]</scope>
    <source>
        <strain evidence="1 2">EC05</strain>
    </source>
</reference>
<protein>
    <submittedName>
        <fullName evidence="1">Cytochrome p450 3a17</fullName>
    </submittedName>
</protein>
<dbReference type="Proteomes" id="UP000562929">
    <property type="component" value="Unassembled WGS sequence"/>
</dbReference>
<dbReference type="EMBL" id="JAACLJ010000005">
    <property type="protein sequence ID" value="KAF4586086.1"/>
    <property type="molecule type" value="Genomic_DNA"/>
</dbReference>
<comment type="caution">
    <text evidence="1">The sequence shown here is derived from an EMBL/GenBank/DDBJ whole genome shotgun (WGS) entry which is preliminary data.</text>
</comment>
<dbReference type="GO" id="GO:0005506">
    <property type="term" value="F:iron ion binding"/>
    <property type="evidence" value="ECO:0007669"/>
    <property type="project" value="InterPro"/>
</dbReference>